<organism evidence="2 3">
    <name type="scientific">Podila minutissima</name>
    <dbReference type="NCBI Taxonomy" id="64525"/>
    <lineage>
        <taxon>Eukaryota</taxon>
        <taxon>Fungi</taxon>
        <taxon>Fungi incertae sedis</taxon>
        <taxon>Mucoromycota</taxon>
        <taxon>Mortierellomycotina</taxon>
        <taxon>Mortierellomycetes</taxon>
        <taxon>Mortierellales</taxon>
        <taxon>Mortierellaceae</taxon>
        <taxon>Podila</taxon>
    </lineage>
</organism>
<feature type="compositionally biased region" description="Basic and acidic residues" evidence="1">
    <location>
        <begin position="31"/>
        <end position="43"/>
    </location>
</feature>
<dbReference type="Proteomes" id="UP000696485">
    <property type="component" value="Unassembled WGS sequence"/>
</dbReference>
<comment type="caution">
    <text evidence="2">The sequence shown here is derived from an EMBL/GenBank/DDBJ whole genome shotgun (WGS) entry which is preliminary data.</text>
</comment>
<gene>
    <name evidence="2" type="ORF">BG006_003740</name>
</gene>
<reference evidence="2" key="1">
    <citation type="journal article" date="2020" name="Fungal Divers.">
        <title>Resolving the Mortierellaceae phylogeny through synthesis of multi-gene phylogenetics and phylogenomics.</title>
        <authorList>
            <person name="Vandepol N."/>
            <person name="Liber J."/>
            <person name="Desiro A."/>
            <person name="Na H."/>
            <person name="Kennedy M."/>
            <person name="Barry K."/>
            <person name="Grigoriev I.V."/>
            <person name="Miller A.N."/>
            <person name="O'Donnell K."/>
            <person name="Stajich J.E."/>
            <person name="Bonito G."/>
        </authorList>
    </citation>
    <scope>NUCLEOTIDE SEQUENCE</scope>
    <source>
        <strain evidence="2">NVP1</strain>
    </source>
</reference>
<name>A0A9P5SAL5_9FUNG</name>
<evidence type="ECO:0000313" key="3">
    <source>
        <dbReference type="Proteomes" id="UP000696485"/>
    </source>
</evidence>
<evidence type="ECO:0000313" key="2">
    <source>
        <dbReference type="EMBL" id="KAF9315545.1"/>
    </source>
</evidence>
<protein>
    <submittedName>
        <fullName evidence="2">Uncharacterized protein</fullName>
    </submittedName>
</protein>
<feature type="compositionally biased region" description="Acidic residues" evidence="1">
    <location>
        <begin position="70"/>
        <end position="82"/>
    </location>
</feature>
<feature type="region of interest" description="Disordered" evidence="1">
    <location>
        <begin position="1"/>
        <end position="83"/>
    </location>
</feature>
<proteinExistence type="predicted"/>
<accession>A0A9P5SAL5</accession>
<evidence type="ECO:0000256" key="1">
    <source>
        <dbReference type="SAM" id="MobiDB-lite"/>
    </source>
</evidence>
<dbReference type="EMBL" id="JAAAUY010002071">
    <property type="protein sequence ID" value="KAF9315545.1"/>
    <property type="molecule type" value="Genomic_DNA"/>
</dbReference>
<dbReference type="AlphaFoldDB" id="A0A9P5SAL5"/>
<keyword evidence="3" id="KW-1185">Reference proteome</keyword>
<feature type="non-terminal residue" evidence="2">
    <location>
        <position position="220"/>
    </location>
</feature>
<sequence length="220" mass="23931">MPNPLDGDGGEGPSCQNPNQTNSGPNQAELDALHHQQEVEAARLAKAPANTSQVPPGRNSHGSGPPDSLLSDEEDNPMDVDQDPLTLINDLKAIVTENEAKIKQLTISSGTILVEFNKRINSTSGQEQAKLIRQRNETLKPITQQSDQCQDDMDMARATLLRLIPSEPTKQVIAVSAIDHADPSNVTPNPNVDLHHSLARWGPFKTIPVFPGTDEIDFDR</sequence>
<feature type="compositionally biased region" description="Polar residues" evidence="1">
    <location>
        <begin position="14"/>
        <end position="26"/>
    </location>
</feature>